<feature type="compositionally biased region" description="Low complexity" evidence="1">
    <location>
        <begin position="328"/>
        <end position="338"/>
    </location>
</feature>
<dbReference type="InParanoid" id="T0SBG1"/>
<feature type="compositionally biased region" description="Low complexity" evidence="1">
    <location>
        <begin position="367"/>
        <end position="381"/>
    </location>
</feature>
<protein>
    <recommendedName>
        <fullName evidence="4">FYVE-type domain-containing protein</fullName>
    </recommendedName>
</protein>
<feature type="compositionally biased region" description="Polar residues" evidence="1">
    <location>
        <begin position="347"/>
        <end position="359"/>
    </location>
</feature>
<dbReference type="Gene3D" id="3.30.40.10">
    <property type="entry name" value="Zinc/RING finger domain, C3HC4 (zinc finger)"/>
    <property type="match status" value="1"/>
</dbReference>
<dbReference type="VEuPathDB" id="FungiDB:SDRG_00476"/>
<dbReference type="AlphaFoldDB" id="T0SBG1"/>
<dbReference type="STRING" id="1156394.T0SBG1"/>
<dbReference type="OrthoDB" id="64036at2759"/>
<dbReference type="EMBL" id="JH767132">
    <property type="protein sequence ID" value="EQC42753.1"/>
    <property type="molecule type" value="Genomic_DNA"/>
</dbReference>
<dbReference type="GeneID" id="19941203"/>
<sequence>MAPGRFAEVLNEYVPVVTPYIATELLKLGHARVYDALFDQREMRSIGTSKKVALFEARDEADGSTAMMGCVEVSGHVLDAHRFLGNQLQNAGPIANELQAMSSLFGSLVLDGYVLHTVHHPGEKGPYEQMSINWTALQPAHSSLVDRDYVFLQYADVYARNGPELHRVSTDELSLRQVHDSRLVACHIWESVELDGTDPLPHLALSRDRLRRWYFLADAVSHGRVRVSFVMTYPSAQYHRNYTEKFMLRLSRLEVLLSKECDTSPICNLCLKTFSLFRRKIQCKTCKLNFCAKCILVSKESTATICNACNEGNPMGLLRRIAATNSSDSDSVHSSNTSLALPATPPALSSLSRSHSTPNVKRRSSADRTTSSTLSSSQDDSLLLDEHESSSHMIRVDFSQW</sequence>
<gene>
    <name evidence="2" type="ORF">SDRG_00476</name>
</gene>
<evidence type="ECO:0000313" key="2">
    <source>
        <dbReference type="EMBL" id="EQC42753.1"/>
    </source>
</evidence>
<dbReference type="RefSeq" id="XP_008604176.1">
    <property type="nucleotide sequence ID" value="XM_008605954.1"/>
</dbReference>
<organism evidence="2 3">
    <name type="scientific">Saprolegnia diclina (strain VS20)</name>
    <dbReference type="NCBI Taxonomy" id="1156394"/>
    <lineage>
        <taxon>Eukaryota</taxon>
        <taxon>Sar</taxon>
        <taxon>Stramenopiles</taxon>
        <taxon>Oomycota</taxon>
        <taxon>Saprolegniomycetes</taxon>
        <taxon>Saprolegniales</taxon>
        <taxon>Saprolegniaceae</taxon>
        <taxon>Saprolegnia</taxon>
    </lineage>
</organism>
<feature type="region of interest" description="Disordered" evidence="1">
    <location>
        <begin position="328"/>
        <end position="385"/>
    </location>
</feature>
<dbReference type="PANTHER" id="PTHR13510:SF44">
    <property type="entry name" value="RABENOSYN-5"/>
    <property type="match status" value="1"/>
</dbReference>
<evidence type="ECO:0008006" key="4">
    <source>
        <dbReference type="Google" id="ProtNLM"/>
    </source>
</evidence>
<dbReference type="OMA" id="ACHIWES"/>
<reference evidence="2 3" key="1">
    <citation type="submission" date="2012-04" db="EMBL/GenBank/DDBJ databases">
        <title>The Genome Sequence of Saprolegnia declina VS20.</title>
        <authorList>
            <consortium name="The Broad Institute Genome Sequencing Platform"/>
            <person name="Russ C."/>
            <person name="Nusbaum C."/>
            <person name="Tyler B."/>
            <person name="van West P."/>
            <person name="Dieguez-Uribeondo J."/>
            <person name="de Bruijn I."/>
            <person name="Tripathy S."/>
            <person name="Jiang R."/>
            <person name="Young S.K."/>
            <person name="Zeng Q."/>
            <person name="Gargeya S."/>
            <person name="Fitzgerald M."/>
            <person name="Haas B."/>
            <person name="Abouelleil A."/>
            <person name="Alvarado L."/>
            <person name="Arachchi H.M."/>
            <person name="Berlin A."/>
            <person name="Chapman S.B."/>
            <person name="Goldberg J."/>
            <person name="Griggs A."/>
            <person name="Gujja S."/>
            <person name="Hansen M."/>
            <person name="Howarth C."/>
            <person name="Imamovic A."/>
            <person name="Larimer J."/>
            <person name="McCowen C."/>
            <person name="Montmayeur A."/>
            <person name="Murphy C."/>
            <person name="Neiman D."/>
            <person name="Pearson M."/>
            <person name="Priest M."/>
            <person name="Roberts A."/>
            <person name="Saif S."/>
            <person name="Shea T."/>
            <person name="Sisk P."/>
            <person name="Sykes S."/>
            <person name="Wortman J."/>
            <person name="Nusbaum C."/>
            <person name="Birren B."/>
        </authorList>
    </citation>
    <scope>NUCLEOTIDE SEQUENCE [LARGE SCALE GENOMIC DNA]</scope>
    <source>
        <strain evidence="2 3">VS20</strain>
    </source>
</reference>
<dbReference type="InterPro" id="IPR011011">
    <property type="entry name" value="Znf_FYVE_PHD"/>
</dbReference>
<dbReference type="Proteomes" id="UP000030762">
    <property type="component" value="Unassembled WGS sequence"/>
</dbReference>
<evidence type="ECO:0000256" key="1">
    <source>
        <dbReference type="SAM" id="MobiDB-lite"/>
    </source>
</evidence>
<accession>T0SBG1</accession>
<evidence type="ECO:0000313" key="3">
    <source>
        <dbReference type="Proteomes" id="UP000030762"/>
    </source>
</evidence>
<dbReference type="InterPro" id="IPR052727">
    <property type="entry name" value="Rab4/Rab5_effector"/>
</dbReference>
<dbReference type="PANTHER" id="PTHR13510">
    <property type="entry name" value="FYVE-FINGER-CONTAINING RAB5 EFFECTOR PROTEIN RABENOSYN-5-RELATED"/>
    <property type="match status" value="1"/>
</dbReference>
<proteinExistence type="predicted"/>
<dbReference type="InterPro" id="IPR013083">
    <property type="entry name" value="Znf_RING/FYVE/PHD"/>
</dbReference>
<dbReference type="SUPFAM" id="SSF57903">
    <property type="entry name" value="FYVE/PHD zinc finger"/>
    <property type="match status" value="1"/>
</dbReference>
<name>T0SBG1_SAPDV</name>
<keyword evidence="3" id="KW-1185">Reference proteome</keyword>